<proteinExistence type="predicted"/>
<feature type="compositionally biased region" description="Low complexity" evidence="1">
    <location>
        <begin position="82"/>
        <end position="99"/>
    </location>
</feature>
<comment type="caution">
    <text evidence="3">The sequence shown here is derived from an EMBL/GenBank/DDBJ whole genome shotgun (WGS) entry which is preliminary data.</text>
</comment>
<evidence type="ECO:0000313" key="4">
    <source>
        <dbReference type="Proteomes" id="UP001501447"/>
    </source>
</evidence>
<evidence type="ECO:0008006" key="5">
    <source>
        <dbReference type="Google" id="ProtNLM"/>
    </source>
</evidence>
<keyword evidence="2" id="KW-1133">Transmembrane helix</keyword>
<dbReference type="EMBL" id="BAAARJ010000013">
    <property type="protein sequence ID" value="GAA2623325.1"/>
    <property type="molecule type" value="Genomic_DNA"/>
</dbReference>
<dbReference type="PRINTS" id="PR01217">
    <property type="entry name" value="PRICHEXTENSN"/>
</dbReference>
<reference evidence="4" key="1">
    <citation type="journal article" date="2019" name="Int. J. Syst. Evol. Microbiol.">
        <title>The Global Catalogue of Microorganisms (GCM) 10K type strain sequencing project: providing services to taxonomists for standard genome sequencing and annotation.</title>
        <authorList>
            <consortium name="The Broad Institute Genomics Platform"/>
            <consortium name="The Broad Institute Genome Sequencing Center for Infectious Disease"/>
            <person name="Wu L."/>
            <person name="Ma J."/>
        </authorList>
    </citation>
    <scope>NUCLEOTIDE SEQUENCE [LARGE SCALE GENOMIC DNA]</scope>
    <source>
        <strain evidence="4">JCM 16373</strain>
    </source>
</reference>
<feature type="transmembrane region" description="Helical" evidence="2">
    <location>
        <begin position="452"/>
        <end position="469"/>
    </location>
</feature>
<feature type="transmembrane region" description="Helical" evidence="2">
    <location>
        <begin position="348"/>
        <end position="364"/>
    </location>
</feature>
<organism evidence="3 4">
    <name type="scientific">Streptomyces axinellae</name>
    <dbReference type="NCBI Taxonomy" id="552788"/>
    <lineage>
        <taxon>Bacteria</taxon>
        <taxon>Bacillati</taxon>
        <taxon>Actinomycetota</taxon>
        <taxon>Actinomycetes</taxon>
        <taxon>Kitasatosporales</taxon>
        <taxon>Streptomycetaceae</taxon>
        <taxon>Streptomyces</taxon>
    </lineage>
</organism>
<sequence>MTGGQGRYEYGDGHGRGHGRGHGDGHGAHRDSGSPGTPDDQSPPLPPQQPWPYDDPGADRYGSEAYGPDAYGAVGQGGPQGGYQDPYGAYGQQGQHSAYGGHGAYGGQGAYGMPYEAPCPQQSFEPTYEVTRDTGPAPYESQSPSQAQPYPHELPARPGAGPLPPEHTAQPQPYAQPQPQPYGQSQPQPQPHPEPQPYERHRQAQPYAQPPQAYEQPQAHPYAQPQPHPQSHPHPQPHRPQPHQAQPQPRQAQPQPRPAPAGTSTPAPSSPGPAPQASAPEGDPRRTGSPIIAPGIRPAAVTAVLAALLAGAAQLGHGALTGPVVLLQALTAAGWYRLNGMWPARQGIALAFLAGIAADVGLLLTEGDRAPTVLIGTVGVWCVLSLVLQLRNHSSPDERLYALTAGLASTALTVLAAGMIPSEADAVTVGAGAVAVAALARALPLPAYVSPLVALAAASGAGLALGQLTGTGPSAALSGLAAGVCALIGLRVAGYDFPSRFVHMTAGVALPLTLATPALWLLGRALM</sequence>
<feature type="transmembrane region" description="Helical" evidence="2">
    <location>
        <begin position="475"/>
        <end position="494"/>
    </location>
</feature>
<keyword evidence="4" id="KW-1185">Reference proteome</keyword>
<evidence type="ECO:0000256" key="2">
    <source>
        <dbReference type="SAM" id="Phobius"/>
    </source>
</evidence>
<name>A0ABP6CMS1_9ACTN</name>
<feature type="compositionally biased region" description="Pro residues" evidence="1">
    <location>
        <begin position="224"/>
        <end position="234"/>
    </location>
</feature>
<feature type="region of interest" description="Disordered" evidence="1">
    <location>
        <begin position="1"/>
        <end position="293"/>
    </location>
</feature>
<keyword evidence="2" id="KW-0472">Membrane</keyword>
<feature type="transmembrane region" description="Helical" evidence="2">
    <location>
        <begin position="501"/>
        <end position="522"/>
    </location>
</feature>
<protein>
    <recommendedName>
        <fullName evidence="5">Integral membrane protein</fullName>
    </recommendedName>
</protein>
<gene>
    <name evidence="3" type="ORF">GCM10009863_42090</name>
</gene>
<dbReference type="RefSeq" id="WP_344567873.1">
    <property type="nucleotide sequence ID" value="NZ_BAAARJ010000013.1"/>
</dbReference>
<feature type="compositionally biased region" description="Pro residues" evidence="1">
    <location>
        <begin position="41"/>
        <end position="50"/>
    </location>
</feature>
<feature type="transmembrane region" description="Helical" evidence="2">
    <location>
        <begin position="370"/>
        <end position="388"/>
    </location>
</feature>
<dbReference type="Proteomes" id="UP001501447">
    <property type="component" value="Unassembled WGS sequence"/>
</dbReference>
<evidence type="ECO:0000313" key="3">
    <source>
        <dbReference type="EMBL" id="GAA2623325.1"/>
    </source>
</evidence>
<evidence type="ECO:0000256" key="1">
    <source>
        <dbReference type="SAM" id="MobiDB-lite"/>
    </source>
</evidence>
<accession>A0ABP6CMS1</accession>
<feature type="compositionally biased region" description="Low complexity" evidence="1">
    <location>
        <begin position="204"/>
        <end position="223"/>
    </location>
</feature>
<keyword evidence="2" id="KW-0812">Transmembrane</keyword>
<feature type="compositionally biased region" description="Low complexity" evidence="1">
    <location>
        <begin position="242"/>
        <end position="267"/>
    </location>
</feature>
<feature type="transmembrane region" description="Helical" evidence="2">
    <location>
        <begin position="400"/>
        <end position="420"/>
    </location>
</feature>
<feature type="compositionally biased region" description="Gly residues" evidence="1">
    <location>
        <begin position="100"/>
        <end position="110"/>
    </location>
</feature>
<feature type="compositionally biased region" description="Basic and acidic residues" evidence="1">
    <location>
        <begin position="9"/>
        <end position="32"/>
    </location>
</feature>